<evidence type="ECO:0000313" key="3">
    <source>
        <dbReference type="Proteomes" id="UP001230253"/>
    </source>
</evidence>
<dbReference type="Gene3D" id="2.60.40.1890">
    <property type="entry name" value="PCu(A)C copper chaperone"/>
    <property type="match status" value="1"/>
</dbReference>
<name>A0ABU0CAF4_9BRAD</name>
<keyword evidence="3" id="KW-1185">Reference proteome</keyword>
<reference evidence="2 3" key="1">
    <citation type="submission" date="2023-07" db="EMBL/GenBank/DDBJ databases">
        <title>Genomic Encyclopedia of Type Strains, Phase IV (KMG-IV): sequencing the most valuable type-strain genomes for metagenomic binning, comparative biology and taxonomic classification.</title>
        <authorList>
            <person name="Goeker M."/>
        </authorList>
    </citation>
    <scope>NUCLEOTIDE SEQUENCE [LARGE SCALE GENOMIC DNA]</scope>
    <source>
        <strain evidence="2 3">DSM 11549</strain>
    </source>
</reference>
<dbReference type="SUPFAM" id="SSF110087">
    <property type="entry name" value="DR1885-like metal-binding protein"/>
    <property type="match status" value="1"/>
</dbReference>
<keyword evidence="1" id="KW-0732">Signal</keyword>
<dbReference type="Proteomes" id="UP001230253">
    <property type="component" value="Unassembled WGS sequence"/>
</dbReference>
<comment type="caution">
    <text evidence="2">The sequence shown here is derived from an EMBL/GenBank/DDBJ whole genome shotgun (WGS) entry which is preliminary data.</text>
</comment>
<organism evidence="2 3">
    <name type="scientific">Rhodopseudomonas julia</name>
    <dbReference type="NCBI Taxonomy" id="200617"/>
    <lineage>
        <taxon>Bacteria</taxon>
        <taxon>Pseudomonadati</taxon>
        <taxon>Pseudomonadota</taxon>
        <taxon>Alphaproteobacteria</taxon>
        <taxon>Hyphomicrobiales</taxon>
        <taxon>Nitrobacteraceae</taxon>
        <taxon>Rhodopseudomonas</taxon>
    </lineage>
</organism>
<dbReference type="RefSeq" id="WP_307155526.1">
    <property type="nucleotide sequence ID" value="NZ_JAUSUK010000002.1"/>
</dbReference>
<accession>A0ABU0CAF4</accession>
<feature type="signal peptide" evidence="1">
    <location>
        <begin position="1"/>
        <end position="24"/>
    </location>
</feature>
<proteinExistence type="predicted"/>
<protein>
    <submittedName>
        <fullName evidence="2">Copper(I)-binding protein</fullName>
    </submittedName>
</protein>
<dbReference type="InterPro" id="IPR058248">
    <property type="entry name" value="Lxx211020-like"/>
</dbReference>
<dbReference type="PANTHER" id="PTHR36302:SF1">
    <property type="entry name" value="COPPER CHAPERONE PCU(A)C"/>
    <property type="match status" value="1"/>
</dbReference>
<sequence>MHFRQLLFGAFALLIAASAEPATALIQRPGEASGGTVRIHSGFARATPGPAQETAAYLIITNTGLQPERLLYVETPFADRSELRETSFNEDGTLETRRLRSINIPPGRTITLAPGGEHLVFCGLSKPLIQNERIPVTLTFARAGRIDLSLPVSTAGARQPPR</sequence>
<evidence type="ECO:0000313" key="2">
    <source>
        <dbReference type="EMBL" id="MDQ0327509.1"/>
    </source>
</evidence>
<dbReference type="Pfam" id="PF04314">
    <property type="entry name" value="PCuAC"/>
    <property type="match status" value="1"/>
</dbReference>
<dbReference type="PANTHER" id="PTHR36302">
    <property type="entry name" value="BLR7088 PROTEIN"/>
    <property type="match status" value="1"/>
</dbReference>
<evidence type="ECO:0000256" key="1">
    <source>
        <dbReference type="SAM" id="SignalP"/>
    </source>
</evidence>
<dbReference type="InterPro" id="IPR007410">
    <property type="entry name" value="LpqE-like"/>
</dbReference>
<dbReference type="InterPro" id="IPR036182">
    <property type="entry name" value="PCuAC_sf"/>
</dbReference>
<feature type="chain" id="PRO_5045645419" evidence="1">
    <location>
        <begin position="25"/>
        <end position="162"/>
    </location>
</feature>
<gene>
    <name evidence="2" type="ORF">J2R99_003378</name>
</gene>
<dbReference type="EMBL" id="JAUSUK010000002">
    <property type="protein sequence ID" value="MDQ0327509.1"/>
    <property type="molecule type" value="Genomic_DNA"/>
</dbReference>